<evidence type="ECO:0000259" key="7">
    <source>
        <dbReference type="Pfam" id="PF01979"/>
    </source>
</evidence>
<dbReference type="CDD" id="cd01295">
    <property type="entry name" value="AdeC"/>
    <property type="match status" value="1"/>
</dbReference>
<dbReference type="InterPro" id="IPR011059">
    <property type="entry name" value="Metal-dep_hydrolase_composite"/>
</dbReference>
<dbReference type="PANTHER" id="PTHR11113">
    <property type="entry name" value="N-ACETYLGLUCOSAMINE-6-PHOSPHATE DEACETYLASE"/>
    <property type="match status" value="1"/>
</dbReference>
<accession>A0AAN4VWG2</accession>
<dbReference type="EMBL" id="BQKE01000001">
    <property type="protein sequence ID" value="GJM59555.1"/>
    <property type="molecule type" value="Genomic_DNA"/>
</dbReference>
<evidence type="ECO:0000313" key="10">
    <source>
        <dbReference type="Proteomes" id="UP001310022"/>
    </source>
</evidence>
<dbReference type="Gene3D" id="3.20.20.140">
    <property type="entry name" value="Metal-dependent hydrolases"/>
    <property type="match status" value="1"/>
</dbReference>
<name>A0AAN4VWG2_9BACT</name>
<dbReference type="Pfam" id="PF01979">
    <property type="entry name" value="Amidohydro_1"/>
    <property type="match status" value="1"/>
</dbReference>
<comment type="caution">
    <text evidence="9">The sequence shown here is derived from an EMBL/GenBank/DDBJ whole genome shotgun (WGS) entry which is preliminary data.</text>
</comment>
<evidence type="ECO:0000256" key="3">
    <source>
        <dbReference type="ARBA" id="ARBA00022801"/>
    </source>
</evidence>
<evidence type="ECO:0000259" key="8">
    <source>
        <dbReference type="Pfam" id="PF13382"/>
    </source>
</evidence>
<dbReference type="Pfam" id="PF13382">
    <property type="entry name" value="Adenine_deam_C"/>
    <property type="match status" value="1"/>
</dbReference>
<dbReference type="EC" id="3.5.4.2" evidence="2 6"/>
<feature type="domain" description="Adenine deaminase C-terminal" evidence="8">
    <location>
        <begin position="368"/>
        <end position="533"/>
    </location>
</feature>
<keyword evidence="4 6" id="KW-0464">Manganese</keyword>
<comment type="cofactor">
    <cofactor evidence="6">
        <name>Mn(2+)</name>
        <dbReference type="ChEBI" id="CHEBI:29035"/>
    </cofactor>
</comment>
<dbReference type="InterPro" id="IPR006680">
    <property type="entry name" value="Amidohydro-rel"/>
</dbReference>
<evidence type="ECO:0000256" key="6">
    <source>
        <dbReference type="HAMAP-Rule" id="MF_01518"/>
    </source>
</evidence>
<reference evidence="9 10" key="1">
    <citation type="submission" date="2021-12" db="EMBL/GenBank/DDBJ databases">
        <title>Genome sequencing of bacteria with rrn-lacking chromosome and rrn-plasmid.</title>
        <authorList>
            <person name="Anda M."/>
            <person name="Iwasaki W."/>
        </authorList>
    </citation>
    <scope>NUCLEOTIDE SEQUENCE [LARGE SCALE GENOMIC DNA]</scope>
    <source>
        <strain evidence="9 10">NBRC 15940</strain>
    </source>
</reference>
<dbReference type="SUPFAM" id="SSF51556">
    <property type="entry name" value="Metallo-dependent hydrolases"/>
    <property type="match status" value="1"/>
</dbReference>
<organism evidence="9 10">
    <name type="scientific">Persicobacter diffluens</name>
    <dbReference type="NCBI Taxonomy" id="981"/>
    <lineage>
        <taxon>Bacteria</taxon>
        <taxon>Pseudomonadati</taxon>
        <taxon>Bacteroidota</taxon>
        <taxon>Cytophagia</taxon>
        <taxon>Cytophagales</taxon>
        <taxon>Persicobacteraceae</taxon>
        <taxon>Persicobacter</taxon>
    </lineage>
</organism>
<gene>
    <name evidence="6 9" type="primary">ade</name>
    <name evidence="9" type="ORF">PEDI_01070</name>
</gene>
<dbReference type="AlphaFoldDB" id="A0AAN4VWG2"/>
<dbReference type="PANTHER" id="PTHR11113:SF2">
    <property type="entry name" value="ADENINE DEAMINASE"/>
    <property type="match status" value="1"/>
</dbReference>
<dbReference type="InterPro" id="IPR006679">
    <property type="entry name" value="Adenine_deam"/>
</dbReference>
<dbReference type="Gene3D" id="2.30.40.10">
    <property type="entry name" value="Urease, subunit C, domain 1"/>
    <property type="match status" value="1"/>
</dbReference>
<sequence>MKIIRGQLVDLHQKKIYPAEIKIKKNKIASIQKVKDAPAHYIMPGFVDAHIHIESSMLVPSEFARLAVVHGTVGTVSDPHEIANVMGIMGIRFMVNNAQHVNFKFNFGAPPCVPATSFETAGAIISPEDIETLFRKDGLKYLAEMMNWPGVLQKEEDVMAKIKIAQKYNRPVDGHAPGLKGEDAANYAAAGISTDHECFTAEEALDKLKAGMKIQIREGSAAKNFEALIGLLADYPEQIMFCCDDKHPDELVENHLDDHVKRALAKGHDLFQVLRAASYNTVKHYGLDIGLLQEGDPADFILVDNLDDFNIQQTFIEGECVAENGVTLMKSTACTPINNFSCTEKKPEDFQIKAEGSKVKVIEALEGQLITNPLTLEAKIEDGLVVSDPDRDILKMVVVNRYKKAEVAKGFVKNFGLKSGAIASSVAHDSHNIIAVGVDDHSLAEAVNYIIEHKGGVCAFDEEERAIVPLPVAGLMSTSNGYEIAQKYTAVDQMVKRMGGKLNSPFMTLSFMALLVIPSLKLSDLGLFDADKFTFCKLLTD</sequence>
<dbReference type="RefSeq" id="WP_338235581.1">
    <property type="nucleotide sequence ID" value="NZ_BQKE01000001.1"/>
</dbReference>
<dbReference type="SUPFAM" id="SSF51338">
    <property type="entry name" value="Composite domain of metallo-dependent hydrolases"/>
    <property type="match status" value="1"/>
</dbReference>
<proteinExistence type="inferred from homology"/>
<dbReference type="NCBIfam" id="TIGR01178">
    <property type="entry name" value="ade"/>
    <property type="match status" value="1"/>
</dbReference>
<dbReference type="InterPro" id="IPR026912">
    <property type="entry name" value="Adenine_deam_C"/>
</dbReference>
<dbReference type="GO" id="GO:0006146">
    <property type="term" value="P:adenine catabolic process"/>
    <property type="evidence" value="ECO:0007669"/>
    <property type="project" value="InterPro"/>
</dbReference>
<evidence type="ECO:0000256" key="2">
    <source>
        <dbReference type="ARBA" id="ARBA00012782"/>
    </source>
</evidence>
<protein>
    <recommendedName>
        <fullName evidence="2 6">Adenine deaminase</fullName>
        <shortName evidence="6">Adenase</shortName>
        <shortName evidence="6">Adenine aminase</shortName>
        <ecNumber evidence="2 6">3.5.4.2</ecNumber>
    </recommendedName>
</protein>
<dbReference type="InterPro" id="IPR032466">
    <property type="entry name" value="Metal_Hydrolase"/>
</dbReference>
<evidence type="ECO:0000313" key="9">
    <source>
        <dbReference type="EMBL" id="GJM59555.1"/>
    </source>
</evidence>
<dbReference type="Proteomes" id="UP001310022">
    <property type="component" value="Unassembled WGS sequence"/>
</dbReference>
<dbReference type="HAMAP" id="MF_01518">
    <property type="entry name" value="Adenine_deamin"/>
    <property type="match status" value="1"/>
</dbReference>
<dbReference type="GO" id="GO:0000034">
    <property type="term" value="F:adenine deaminase activity"/>
    <property type="evidence" value="ECO:0007669"/>
    <property type="project" value="UniProtKB-UniRule"/>
</dbReference>
<keyword evidence="10" id="KW-1185">Reference proteome</keyword>
<evidence type="ECO:0000256" key="1">
    <source>
        <dbReference type="ARBA" id="ARBA00006773"/>
    </source>
</evidence>
<feature type="domain" description="Amidohydrolase-related" evidence="7">
    <location>
        <begin position="41"/>
        <end position="320"/>
    </location>
</feature>
<keyword evidence="3 6" id="KW-0378">Hydrolase</keyword>
<evidence type="ECO:0000256" key="4">
    <source>
        <dbReference type="ARBA" id="ARBA00023211"/>
    </source>
</evidence>
<comment type="similarity">
    <text evidence="1 6">Belongs to the metallo-dependent hydrolases superfamily. Adenine deaminase family.</text>
</comment>
<evidence type="ECO:0000256" key="5">
    <source>
        <dbReference type="ARBA" id="ARBA00047720"/>
    </source>
</evidence>
<comment type="catalytic activity">
    <reaction evidence="5 6">
        <text>adenine + H2O + H(+) = hypoxanthine + NH4(+)</text>
        <dbReference type="Rhea" id="RHEA:23688"/>
        <dbReference type="ChEBI" id="CHEBI:15377"/>
        <dbReference type="ChEBI" id="CHEBI:15378"/>
        <dbReference type="ChEBI" id="CHEBI:16708"/>
        <dbReference type="ChEBI" id="CHEBI:17368"/>
        <dbReference type="ChEBI" id="CHEBI:28938"/>
        <dbReference type="EC" id="3.5.4.2"/>
    </reaction>
</comment>